<keyword evidence="4 5" id="KW-0012">Acyltransferase</keyword>
<proteinExistence type="inferred from homology"/>
<protein>
    <recommendedName>
        <fullName evidence="5">Serine acetyltransferase</fullName>
        <ecNumber evidence="5">2.3.1.30</ecNumber>
    </recommendedName>
</protein>
<keyword evidence="7" id="KW-1185">Reference proteome</keyword>
<dbReference type="PROSITE" id="PS00101">
    <property type="entry name" value="HEXAPEP_TRANSFERASES"/>
    <property type="match status" value="1"/>
</dbReference>
<dbReference type="InterPro" id="IPR018357">
    <property type="entry name" value="Hexapep_transf_CS"/>
</dbReference>
<comment type="caution">
    <text evidence="6">The sequence shown here is derived from an EMBL/GenBank/DDBJ whole genome shotgun (WGS) entry which is preliminary data.</text>
</comment>
<dbReference type="CDD" id="cd03354">
    <property type="entry name" value="LbH_SAT"/>
    <property type="match status" value="1"/>
</dbReference>
<dbReference type="NCBIfam" id="NF041874">
    <property type="entry name" value="EPS_EpsC"/>
    <property type="match status" value="1"/>
</dbReference>
<dbReference type="Proteomes" id="UP000629025">
    <property type="component" value="Unassembled WGS sequence"/>
</dbReference>
<evidence type="ECO:0000256" key="4">
    <source>
        <dbReference type="ARBA" id="ARBA00023315"/>
    </source>
</evidence>
<name>A0ABQ1KFT3_9GAMM</name>
<accession>A0ABQ1KFT3</accession>
<dbReference type="InterPro" id="IPR045304">
    <property type="entry name" value="LbH_SAT"/>
</dbReference>
<sequence length="262" mass="28174">MNASVTTQGAEKRGLLAAWKEDVRCVFKRDPAARNWVEVLTTYPGVHAVLMHRVSHRLWRANWRYSARLIAYLVRLLTNVDIHPGASVGARLFIDHGAGVVIGETAVIGDDVTLYHGVTLGGTSWNKGKRHPTLGDRVLVGAGAKVLGPITVASDARVGANSVVVQDVPAGGTVVGIPGRIVSDQPVTSGEYGINLNHHLIPDPVGRAISCLLERIDKLESRLEAQGRLEPDYQASFYNSCTPSSEICEVDCAGGKQHFSRG</sequence>
<comment type="similarity">
    <text evidence="5">Belongs to the transferase hexapeptide repeat family.</text>
</comment>
<dbReference type="InterPro" id="IPR053376">
    <property type="entry name" value="Serine_acetyltransferase"/>
</dbReference>
<evidence type="ECO:0000256" key="2">
    <source>
        <dbReference type="ARBA" id="ARBA00022679"/>
    </source>
</evidence>
<dbReference type="EC" id="2.3.1.30" evidence="5"/>
<evidence type="ECO:0000313" key="7">
    <source>
        <dbReference type="Proteomes" id="UP000629025"/>
    </source>
</evidence>
<organism evidence="6 7">
    <name type="scientific">Marinobacterium zhoushanense</name>
    <dbReference type="NCBI Taxonomy" id="1679163"/>
    <lineage>
        <taxon>Bacteria</taxon>
        <taxon>Pseudomonadati</taxon>
        <taxon>Pseudomonadota</taxon>
        <taxon>Gammaproteobacteria</taxon>
        <taxon>Oceanospirillales</taxon>
        <taxon>Oceanospirillaceae</taxon>
        <taxon>Marinobacterium</taxon>
    </lineage>
</organism>
<dbReference type="NCBIfam" id="TIGR01172">
    <property type="entry name" value="cysE"/>
    <property type="match status" value="1"/>
</dbReference>
<comment type="catalytic activity">
    <reaction evidence="5">
        <text>L-serine + acetyl-CoA = O-acetyl-L-serine + CoA</text>
        <dbReference type="Rhea" id="RHEA:24560"/>
        <dbReference type="ChEBI" id="CHEBI:33384"/>
        <dbReference type="ChEBI" id="CHEBI:57287"/>
        <dbReference type="ChEBI" id="CHEBI:57288"/>
        <dbReference type="ChEBI" id="CHEBI:58340"/>
        <dbReference type="EC" id="2.3.1.30"/>
    </reaction>
</comment>
<evidence type="ECO:0000313" key="6">
    <source>
        <dbReference type="EMBL" id="GGB96983.1"/>
    </source>
</evidence>
<keyword evidence="1" id="KW-0028">Amino-acid biosynthesis</keyword>
<dbReference type="Gene3D" id="2.160.10.10">
    <property type="entry name" value="Hexapeptide repeat proteins"/>
    <property type="match status" value="1"/>
</dbReference>
<dbReference type="Gene3D" id="1.10.3130.10">
    <property type="entry name" value="serine acetyltransferase, domain 1"/>
    <property type="match status" value="1"/>
</dbReference>
<dbReference type="SUPFAM" id="SSF51161">
    <property type="entry name" value="Trimeric LpxA-like enzymes"/>
    <property type="match status" value="1"/>
</dbReference>
<dbReference type="InterPro" id="IPR005881">
    <property type="entry name" value="Ser_O-AcTrfase"/>
</dbReference>
<keyword evidence="2 5" id="KW-0808">Transferase</keyword>
<dbReference type="InterPro" id="IPR011004">
    <property type="entry name" value="Trimer_LpxA-like_sf"/>
</dbReference>
<keyword evidence="3" id="KW-0677">Repeat</keyword>
<dbReference type="EMBL" id="BMIJ01000004">
    <property type="protein sequence ID" value="GGB96983.1"/>
    <property type="molecule type" value="Genomic_DNA"/>
</dbReference>
<dbReference type="PANTHER" id="PTHR42811">
    <property type="entry name" value="SERINE ACETYLTRANSFERASE"/>
    <property type="match status" value="1"/>
</dbReference>
<dbReference type="InterPro" id="IPR042122">
    <property type="entry name" value="Ser_AcTrfase_N_sf"/>
</dbReference>
<evidence type="ECO:0000256" key="1">
    <source>
        <dbReference type="ARBA" id="ARBA00022605"/>
    </source>
</evidence>
<gene>
    <name evidence="6" type="ORF">GCM10011352_23910</name>
</gene>
<reference evidence="7" key="1">
    <citation type="journal article" date="2019" name="Int. J. Syst. Evol. Microbiol.">
        <title>The Global Catalogue of Microorganisms (GCM) 10K type strain sequencing project: providing services to taxonomists for standard genome sequencing and annotation.</title>
        <authorList>
            <consortium name="The Broad Institute Genomics Platform"/>
            <consortium name="The Broad Institute Genome Sequencing Center for Infectious Disease"/>
            <person name="Wu L."/>
            <person name="Ma J."/>
        </authorList>
    </citation>
    <scope>NUCLEOTIDE SEQUENCE [LARGE SCALE GENOMIC DNA]</scope>
    <source>
        <strain evidence="7">CGMCC 1.15341</strain>
    </source>
</reference>
<evidence type="ECO:0000256" key="3">
    <source>
        <dbReference type="ARBA" id="ARBA00022737"/>
    </source>
</evidence>
<evidence type="ECO:0000256" key="5">
    <source>
        <dbReference type="PIRNR" id="PIRNR000441"/>
    </source>
</evidence>
<dbReference type="PIRSF" id="PIRSF000441">
    <property type="entry name" value="CysE"/>
    <property type="match status" value="1"/>
</dbReference>